<proteinExistence type="predicted"/>
<reference evidence="2" key="1">
    <citation type="submission" date="2020-10" db="EMBL/GenBank/DDBJ databases">
        <authorList>
            <person name="Gilroy R."/>
        </authorList>
    </citation>
    <scope>NUCLEOTIDE SEQUENCE</scope>
    <source>
        <strain evidence="2">17113</strain>
    </source>
</reference>
<dbReference type="EMBL" id="JADINA010000002">
    <property type="protein sequence ID" value="MBO8425746.1"/>
    <property type="molecule type" value="Genomic_DNA"/>
</dbReference>
<comment type="caution">
    <text evidence="2">The sequence shown here is derived from an EMBL/GenBank/DDBJ whole genome shotgun (WGS) entry which is preliminary data.</text>
</comment>
<organism evidence="2 3">
    <name type="scientific">Candidatus Alloenteromonas pullistercoris</name>
    <dbReference type="NCBI Taxonomy" id="2840785"/>
    <lineage>
        <taxon>Bacteria</taxon>
        <taxon>Bacillati</taxon>
        <taxon>Bacillota</taxon>
        <taxon>Bacillota incertae sedis</taxon>
        <taxon>Candidatus Alloenteromonas</taxon>
    </lineage>
</organism>
<dbReference type="AlphaFoldDB" id="A0A9D9DG44"/>
<sequence>MRSLTWIDGDLPTDGMLKIGEGEEAKLNIAFFSAFPSTAISIEVGENARLEAALADFSALSGKIAIDVKLAKGAYFSWRLSSVCFKGKKEFAISAFHIGEASEAFVSNYGLAKGDGKLIFSGVSKIENGAKRSKTRQEAKIVILDKGADGRCSPVLKIDENDVEASHGASVGRLNDDHLFYLLSRGLDEATGRRLILEGYLRPALSYFDDEGLKQRISEAIEASL</sequence>
<dbReference type="Pfam" id="PF01458">
    <property type="entry name" value="SUFBD_core"/>
    <property type="match status" value="1"/>
</dbReference>
<dbReference type="SUPFAM" id="SSF101960">
    <property type="entry name" value="Stabilizer of iron transporter SufD"/>
    <property type="match status" value="1"/>
</dbReference>
<dbReference type="GO" id="GO:0016226">
    <property type="term" value="P:iron-sulfur cluster assembly"/>
    <property type="evidence" value="ECO:0007669"/>
    <property type="project" value="InterPro"/>
</dbReference>
<evidence type="ECO:0000259" key="1">
    <source>
        <dbReference type="Pfam" id="PF01458"/>
    </source>
</evidence>
<dbReference type="Proteomes" id="UP000823634">
    <property type="component" value="Unassembled WGS sequence"/>
</dbReference>
<protein>
    <submittedName>
        <fullName evidence="2">SufD family Fe-S cluster assembly protein</fullName>
    </submittedName>
</protein>
<accession>A0A9D9DG44</accession>
<dbReference type="PANTHER" id="PTHR43575:SF1">
    <property type="entry name" value="PROTEIN ABCI7, CHLOROPLASTIC"/>
    <property type="match status" value="1"/>
</dbReference>
<evidence type="ECO:0000313" key="3">
    <source>
        <dbReference type="Proteomes" id="UP000823634"/>
    </source>
</evidence>
<gene>
    <name evidence="2" type="ORF">IAC61_00310</name>
</gene>
<name>A0A9D9DG44_9FIRM</name>
<evidence type="ECO:0000313" key="2">
    <source>
        <dbReference type="EMBL" id="MBO8425746.1"/>
    </source>
</evidence>
<feature type="domain" description="SUF system FeS cluster assembly SufBD core" evidence="1">
    <location>
        <begin position="41"/>
        <end position="199"/>
    </location>
</feature>
<dbReference type="InterPro" id="IPR037284">
    <property type="entry name" value="SUF_FeS_clus_asmbl_SufBD_sf"/>
</dbReference>
<dbReference type="InterPro" id="IPR000825">
    <property type="entry name" value="SUF_FeS_clus_asmbl_SufBD_core"/>
</dbReference>
<dbReference type="PANTHER" id="PTHR43575">
    <property type="entry name" value="PROTEIN ABCI7, CHLOROPLASTIC"/>
    <property type="match status" value="1"/>
</dbReference>
<reference evidence="2" key="2">
    <citation type="journal article" date="2021" name="PeerJ">
        <title>Extensive microbial diversity within the chicken gut microbiome revealed by metagenomics and culture.</title>
        <authorList>
            <person name="Gilroy R."/>
            <person name="Ravi A."/>
            <person name="Getino M."/>
            <person name="Pursley I."/>
            <person name="Horton D.L."/>
            <person name="Alikhan N.F."/>
            <person name="Baker D."/>
            <person name="Gharbi K."/>
            <person name="Hall N."/>
            <person name="Watson M."/>
            <person name="Adriaenssens E.M."/>
            <person name="Foster-Nyarko E."/>
            <person name="Jarju S."/>
            <person name="Secka A."/>
            <person name="Antonio M."/>
            <person name="Oren A."/>
            <person name="Chaudhuri R.R."/>
            <person name="La Ragione R."/>
            <person name="Hildebrand F."/>
            <person name="Pallen M.J."/>
        </authorList>
    </citation>
    <scope>NUCLEOTIDE SEQUENCE</scope>
    <source>
        <strain evidence="2">17113</strain>
    </source>
</reference>
<dbReference type="InterPro" id="IPR055346">
    <property type="entry name" value="Fe-S_cluster_assembly_SufBD"/>
</dbReference>